<proteinExistence type="predicted"/>
<protein>
    <recommendedName>
        <fullName evidence="3">RanBP2-type domain-containing protein</fullName>
    </recommendedName>
</protein>
<evidence type="ECO:0008006" key="3">
    <source>
        <dbReference type="Google" id="ProtNLM"/>
    </source>
</evidence>
<dbReference type="AlphaFoldDB" id="A0A7S0DKQ7"/>
<name>A0A7S0DKQ7_9EUKA</name>
<organism evidence="2">
    <name type="scientific">Amorphochlora amoebiformis</name>
    <dbReference type="NCBI Taxonomy" id="1561963"/>
    <lineage>
        <taxon>Eukaryota</taxon>
        <taxon>Sar</taxon>
        <taxon>Rhizaria</taxon>
        <taxon>Cercozoa</taxon>
        <taxon>Chlorarachniophyceae</taxon>
        <taxon>Amorphochlora</taxon>
    </lineage>
</organism>
<reference evidence="2" key="1">
    <citation type="submission" date="2021-01" db="EMBL/GenBank/DDBJ databases">
        <authorList>
            <person name="Corre E."/>
            <person name="Pelletier E."/>
            <person name="Niang G."/>
            <person name="Scheremetjew M."/>
            <person name="Finn R."/>
            <person name="Kale V."/>
            <person name="Holt S."/>
            <person name="Cochrane G."/>
            <person name="Meng A."/>
            <person name="Brown T."/>
            <person name="Cohen L."/>
        </authorList>
    </citation>
    <scope>NUCLEOTIDE SEQUENCE</scope>
    <source>
        <strain evidence="2">CCMP2058</strain>
    </source>
</reference>
<evidence type="ECO:0000313" key="2">
    <source>
        <dbReference type="EMBL" id="CAD8456203.1"/>
    </source>
</evidence>
<evidence type="ECO:0000256" key="1">
    <source>
        <dbReference type="SAM" id="MobiDB-lite"/>
    </source>
</evidence>
<accession>A0A7S0DKQ7</accession>
<feature type="region of interest" description="Disordered" evidence="1">
    <location>
        <begin position="322"/>
        <end position="343"/>
    </location>
</feature>
<dbReference type="EMBL" id="HBEM01022236">
    <property type="protein sequence ID" value="CAD8456203.1"/>
    <property type="molecule type" value="Transcribed_RNA"/>
</dbReference>
<gene>
    <name evidence="2" type="ORF">LAMO00422_LOCUS15149</name>
</gene>
<sequence length="454" mass="50441">MICTERPVEKVRKNAKVMINLLCLRRRALKVMQELLQSTEMVKIFCNKGLFPMLSSLYTPNNSPQTTADLELRTLALENTQIPLPREDASRVKTPVKKRPTEWACPRCTFVQSISNLICSMCTGPMSNSASCPTCKKSYKLSDLLSAPGAWLGCKTCGTNLVAAALLENPKPSPSVSSSRQSGTLGLSNATLHKPWGVDVKKQSKTEDSELVSLGVKEKMTQRDACFLSAVGLPEKWAKDILKAENNEQTAALRRLLKDHFSLMYQEFHVWNSMQNGSDPTASTPRRLPTTLAMALAEANPPAKNPLHHILSSVRENMAISEANTPSERKGEEEEKVDGNDTKTERYVSKAETWEHESGEFSESSLKKLDFERYLNARADIDTTLTGLYAKSCVFMTLSNLPKDDTQAMAEMAKHNLLQNFLRLYLGQLHAQSALDSPDGLLDDDMAPAVFSFF</sequence>
<feature type="compositionally biased region" description="Basic and acidic residues" evidence="1">
    <location>
        <begin position="327"/>
        <end position="343"/>
    </location>
</feature>